<reference evidence="1 2" key="1">
    <citation type="submission" date="2018-08" db="EMBL/GenBank/DDBJ databases">
        <authorList>
            <person name="Lorentzen P. G. S. M."/>
        </authorList>
    </citation>
    <scope>NUCLEOTIDE SEQUENCE [LARGE SCALE GENOMIC DNA]</scope>
    <source>
        <strain evidence="1 2">CRBO_1381</strain>
    </source>
</reference>
<accession>A0AAQ2UR48</accession>
<organism evidence="1 2">
    <name type="scientific">Oenococcus oeni</name>
    <name type="common">Leuconostoc oenos</name>
    <dbReference type="NCBI Taxonomy" id="1247"/>
    <lineage>
        <taxon>Bacteria</taxon>
        <taxon>Bacillati</taxon>
        <taxon>Bacillota</taxon>
        <taxon>Bacilli</taxon>
        <taxon>Lactobacillales</taxon>
        <taxon>Lactobacillaceae</taxon>
        <taxon>Oenococcus</taxon>
    </lineage>
</organism>
<name>A0AAQ2UR48_OENOE</name>
<protein>
    <submittedName>
        <fullName evidence="1">Uncharacterized protein</fullName>
    </submittedName>
</protein>
<sequence>MKSYFITQVDTNYLGSKQMFSATQAIALYLNCKVPLGLTVPSNLIVNPNR</sequence>
<evidence type="ECO:0000313" key="2">
    <source>
        <dbReference type="Proteomes" id="UP000294726"/>
    </source>
</evidence>
<dbReference type="EMBL" id="LR031358">
    <property type="protein sequence ID" value="VDB97728.1"/>
    <property type="molecule type" value="Genomic_DNA"/>
</dbReference>
<dbReference type="AlphaFoldDB" id="A0AAQ2UR48"/>
<gene>
    <name evidence="1" type="ORF">OENI_0660</name>
</gene>
<proteinExistence type="predicted"/>
<evidence type="ECO:0000313" key="1">
    <source>
        <dbReference type="EMBL" id="VDB97728.1"/>
    </source>
</evidence>
<dbReference type="Proteomes" id="UP000294726">
    <property type="component" value="Chromosome"/>
</dbReference>